<dbReference type="AlphaFoldDB" id="A0A2S7TXW2"/>
<name>A0A2S7TXW2_9BACT</name>
<evidence type="ECO:0000256" key="3">
    <source>
        <dbReference type="ARBA" id="ARBA00023204"/>
    </source>
</evidence>
<dbReference type="Gene3D" id="2.40.50.140">
    <property type="entry name" value="Nucleic acid-binding proteins"/>
    <property type="match status" value="1"/>
</dbReference>
<evidence type="ECO:0000259" key="4">
    <source>
        <dbReference type="Pfam" id="PF11967"/>
    </source>
</evidence>
<feature type="domain" description="DNA replication/recombination mediator RecO N-terminal" evidence="4">
    <location>
        <begin position="6"/>
        <end position="80"/>
    </location>
</feature>
<dbReference type="InterPro" id="IPR003717">
    <property type="entry name" value="RecO"/>
</dbReference>
<dbReference type="PANTHER" id="PTHR33991:SF1">
    <property type="entry name" value="DNA REPAIR PROTEIN RECO"/>
    <property type="match status" value="1"/>
</dbReference>
<keyword evidence="6" id="KW-1185">Reference proteome</keyword>
<keyword evidence="3" id="KW-0234">DNA repair</keyword>
<sequence length="179" mass="20338">MTRMQSGRGIILRLTKLSDTSLIVTWCVEGVGLIKTVAKGARRSKGSFSGKIDLFYIADIEWVESRKSELHTLREVCPIEYHEGLRGQYRDVLLAGYFTALAEHVMEFGQSDDEVFDLLRRAINFLNTKGATLRALEHFENELARMTGIWDGRRRSNLAIEDAFGSLPRSRIECLEQLA</sequence>
<evidence type="ECO:0000256" key="2">
    <source>
        <dbReference type="ARBA" id="ARBA00023172"/>
    </source>
</evidence>
<dbReference type="Pfam" id="PF11967">
    <property type="entry name" value="RecO_N"/>
    <property type="match status" value="1"/>
</dbReference>
<dbReference type="InterPro" id="IPR012340">
    <property type="entry name" value="NA-bd_OB-fold"/>
</dbReference>
<accession>A0A2S7TXW2</accession>
<dbReference type="GO" id="GO:0043590">
    <property type="term" value="C:bacterial nucleoid"/>
    <property type="evidence" value="ECO:0007669"/>
    <property type="project" value="TreeGrafter"/>
</dbReference>
<dbReference type="GO" id="GO:0006310">
    <property type="term" value="P:DNA recombination"/>
    <property type="evidence" value="ECO:0007669"/>
    <property type="project" value="UniProtKB-KW"/>
</dbReference>
<comment type="caution">
    <text evidence="5">The sequence shown here is derived from an EMBL/GenBank/DDBJ whole genome shotgun (WGS) entry which is preliminary data.</text>
</comment>
<keyword evidence="1" id="KW-0227">DNA damage</keyword>
<dbReference type="OrthoDB" id="188546at2"/>
<dbReference type="PANTHER" id="PTHR33991">
    <property type="entry name" value="DNA REPAIR PROTEIN RECO"/>
    <property type="match status" value="1"/>
</dbReference>
<dbReference type="GO" id="GO:0006302">
    <property type="term" value="P:double-strand break repair"/>
    <property type="evidence" value="ECO:0007669"/>
    <property type="project" value="TreeGrafter"/>
</dbReference>
<keyword evidence="2" id="KW-0233">DNA recombination</keyword>
<dbReference type="Proteomes" id="UP000239907">
    <property type="component" value="Unassembled WGS sequence"/>
</dbReference>
<dbReference type="InterPro" id="IPR022572">
    <property type="entry name" value="DNA_rep/recomb_RecO_N"/>
</dbReference>
<protein>
    <submittedName>
        <fullName evidence="5">DNA repair protein RecO</fullName>
    </submittedName>
</protein>
<dbReference type="SUPFAM" id="SSF50249">
    <property type="entry name" value="Nucleic acid-binding proteins"/>
    <property type="match status" value="1"/>
</dbReference>
<proteinExistence type="predicted"/>
<dbReference type="EMBL" id="MQWA01000001">
    <property type="protein sequence ID" value="PQJ27606.1"/>
    <property type="molecule type" value="Genomic_DNA"/>
</dbReference>
<gene>
    <name evidence="5" type="ORF">BSZ32_03245</name>
</gene>
<evidence type="ECO:0000313" key="6">
    <source>
        <dbReference type="Proteomes" id="UP000239907"/>
    </source>
</evidence>
<evidence type="ECO:0000313" key="5">
    <source>
        <dbReference type="EMBL" id="PQJ27606.1"/>
    </source>
</evidence>
<evidence type="ECO:0000256" key="1">
    <source>
        <dbReference type="ARBA" id="ARBA00022763"/>
    </source>
</evidence>
<dbReference type="NCBIfam" id="TIGR00613">
    <property type="entry name" value="reco"/>
    <property type="match status" value="1"/>
</dbReference>
<organism evidence="5 6">
    <name type="scientific">Rubritalea profundi</name>
    <dbReference type="NCBI Taxonomy" id="1658618"/>
    <lineage>
        <taxon>Bacteria</taxon>
        <taxon>Pseudomonadati</taxon>
        <taxon>Verrucomicrobiota</taxon>
        <taxon>Verrucomicrobiia</taxon>
        <taxon>Verrucomicrobiales</taxon>
        <taxon>Rubritaleaceae</taxon>
        <taxon>Rubritalea</taxon>
    </lineage>
</organism>
<reference evidence="5 6" key="1">
    <citation type="submission" date="2016-12" db="EMBL/GenBank/DDBJ databases">
        <title>Study of bacterial adaptation to deep sea.</title>
        <authorList>
            <person name="Song J."/>
            <person name="Yoshizawa S."/>
            <person name="Kogure K."/>
        </authorList>
    </citation>
    <scope>NUCLEOTIDE SEQUENCE [LARGE SCALE GENOMIC DNA]</scope>
    <source>
        <strain evidence="5 6">SAORIC-165</strain>
    </source>
</reference>